<dbReference type="AlphaFoldDB" id="A0A8T2AQY6"/>
<feature type="coiled-coil region" evidence="1">
    <location>
        <begin position="169"/>
        <end position="230"/>
    </location>
</feature>
<protein>
    <recommendedName>
        <fullName evidence="3">DUF3444 domain-containing protein</fullName>
    </recommendedName>
</protein>
<feature type="region of interest" description="Disordered" evidence="2">
    <location>
        <begin position="1194"/>
        <end position="1259"/>
    </location>
</feature>
<evidence type="ECO:0000256" key="2">
    <source>
        <dbReference type="SAM" id="MobiDB-lite"/>
    </source>
</evidence>
<dbReference type="InterPro" id="IPR024593">
    <property type="entry name" value="DUF3444"/>
</dbReference>
<feature type="domain" description="DUF3444" evidence="3">
    <location>
        <begin position="1003"/>
        <end position="1197"/>
    </location>
</feature>
<feature type="compositionally biased region" description="Polar residues" evidence="2">
    <location>
        <begin position="1"/>
        <end position="11"/>
    </location>
</feature>
<comment type="caution">
    <text evidence="4">The sequence shown here is derived from an EMBL/GenBank/DDBJ whole genome shotgun (WGS) entry which is preliminary data.</text>
</comment>
<feature type="region of interest" description="Disordered" evidence="2">
    <location>
        <begin position="301"/>
        <end position="340"/>
    </location>
</feature>
<feature type="coiled-coil region" evidence="1">
    <location>
        <begin position="259"/>
        <end position="301"/>
    </location>
</feature>
<feature type="domain" description="DUF3444" evidence="3">
    <location>
        <begin position="384"/>
        <end position="580"/>
    </location>
</feature>
<reference evidence="4 5" key="1">
    <citation type="submission" date="2020-12" db="EMBL/GenBank/DDBJ databases">
        <title>Concerted genomic and epigenomic changes stabilize Arabidopsis allopolyploids.</title>
        <authorList>
            <person name="Chen Z."/>
        </authorList>
    </citation>
    <scope>NUCLEOTIDE SEQUENCE [LARGE SCALE GENOMIC DNA]</scope>
    <source>
        <strain evidence="4">Allo738</strain>
        <tissue evidence="4">Leaf</tissue>
    </source>
</reference>
<dbReference type="PANTHER" id="PTHR45089">
    <property type="entry name" value="DNAJ HEAT SHOCK AMINO-TERMINAL DOMAIN PROTEIN-RELATED"/>
    <property type="match status" value="1"/>
</dbReference>
<evidence type="ECO:0000259" key="3">
    <source>
        <dbReference type="Pfam" id="PF11926"/>
    </source>
</evidence>
<evidence type="ECO:0000313" key="5">
    <source>
        <dbReference type="Proteomes" id="UP000694240"/>
    </source>
</evidence>
<sequence length="1259" mass="146068">MEPEFSPSSRVDTPEQDPSPAQTEDQSRERVSAYDLVVDEGDLEGLDQKKEEMHKVLDQIQEKASSVLEYSLKWDEIYEQFDLLKQQAMELELKEVSLKNQILEMEKKEERLKLVEERARKIETESDMKQFLEENVGRLLVLLMQNEEMVVAPLSAQEKFLGLLQDWMMKKHEEVMRELEAREKEVALLSQSIDDKTSDLEKKVKDFDLKQIAETERRRKEAEMMEISHKQFETREKELSLLNETIKEKSIELENKEVVQQAEARETELKNKFLELKERKLEEREKELELKQREIKEGSIQAEARKRSRLESESSLLDRDAESRIRPGKKHIPNKEHNHYDEDSKKDWAFIVPAFTSSPVQISEEDEGEFEEVISIDCIDEDPEPLMCVDSEFHDFSKRMSSFIAGQVWALYDGIDSMPRLYGRIRKITMSQSSLQVTWFESKDEESVPAACGRFKLGNTETIKNHLTFSHQMHPIIHDRHFIAVIPRKGETWALFRDWSKSWNNNPKKHKPPYRYDFVEVVVNFDDCLGIGVAYLGKVDGFVSVYKQAVKHGVVSLMVTPEEMQRFSHRVPSFRLNGNEKEGVPAGSFELDPAAIPSCTLKRDHSIRKEAEETGRQSEGCGKSKTVMEPENSQPFTFRSDTLEHESAPAQTEDQSRKRVSAYDLMVVESDLEGVDKKMEKLRKIFEQIQKKASSVLEFSPWWEEIDEELDLLKQRAMEVDLKDVSLKNQILELDKKEERLKLVEERARRIENESHVKRFLEENVARLVLEMQNEDMVVAQRNAQEKLLQGSMKLKHEELMREVEARREEVALLSKSIDDKTCDLDMKEKAFDLKQSTESERMRMETELIETSLKQLESKENELRLLNETIKEKSNVLEKKEENFQLKQQAQARDMEVKIKFLELKEKELGEREKELELKQREVQERSIQAGTRKRSRVEFGPSLDAESLTQHNQNDEERDFSASVVSTSTSCPLQKSDAHEEVVVSIVRGTHHNDEDHEPLMCVVDSEFNDFSKTMSSFMAGQVWALYDGIDSMPRCYGRIKKVNKCQSSLQVTWFESKDEESVLAACGRFKWGNTETIKSHLAFSHEIHPIIRGKHFIAVNPSKGETWALFRDWSKSWNNNPKQHKPPYRYDFVEVLVNYDDCLGVGVAYLGKVQGFASVYKQAGQHGVISFMITPEEMQRFSHRVPSFRLNGEEKEGVPDGSFELDPAAIPSSILKRDRSIRKEAEETAKQSDDCGKTGEVEDKDGSRKDFPIILD</sequence>
<feature type="region of interest" description="Disordered" evidence="2">
    <location>
        <begin position="926"/>
        <end position="965"/>
    </location>
</feature>
<evidence type="ECO:0000313" key="4">
    <source>
        <dbReference type="EMBL" id="KAG7576079.1"/>
    </source>
</evidence>
<dbReference type="PANTHER" id="PTHR45089:SF37">
    <property type="entry name" value="DUF3444 DOMAIN-CONTAINING PROTEIN"/>
    <property type="match status" value="1"/>
</dbReference>
<feature type="compositionally biased region" description="Basic and acidic residues" evidence="2">
    <location>
        <begin position="301"/>
        <end position="325"/>
    </location>
</feature>
<dbReference type="Proteomes" id="UP000694240">
    <property type="component" value="Chromosome 8"/>
</dbReference>
<feature type="coiled-coil region" evidence="1">
    <location>
        <begin position="43"/>
        <end position="125"/>
    </location>
</feature>
<dbReference type="Pfam" id="PF11926">
    <property type="entry name" value="DUF3444"/>
    <property type="match status" value="2"/>
</dbReference>
<accession>A0A8T2AQY6</accession>
<feature type="region of interest" description="Disordered" evidence="2">
    <location>
        <begin position="610"/>
        <end position="635"/>
    </location>
</feature>
<feature type="region of interest" description="Disordered" evidence="2">
    <location>
        <begin position="1"/>
        <end position="33"/>
    </location>
</feature>
<keyword evidence="5" id="KW-1185">Reference proteome</keyword>
<feature type="compositionally biased region" description="Basic and acidic residues" evidence="2">
    <location>
        <begin position="1218"/>
        <end position="1259"/>
    </location>
</feature>
<feature type="coiled-coil region" evidence="1">
    <location>
        <begin position="727"/>
        <end position="754"/>
    </location>
</feature>
<name>A0A8T2AQY6_9BRAS</name>
<keyword evidence="1" id="KW-0175">Coiled coil</keyword>
<gene>
    <name evidence="4" type="ORF">ISN45_Aa03g005170</name>
</gene>
<organism evidence="4 5">
    <name type="scientific">Arabidopsis thaliana x Arabidopsis arenosa</name>
    <dbReference type="NCBI Taxonomy" id="1240361"/>
    <lineage>
        <taxon>Eukaryota</taxon>
        <taxon>Viridiplantae</taxon>
        <taxon>Streptophyta</taxon>
        <taxon>Embryophyta</taxon>
        <taxon>Tracheophyta</taxon>
        <taxon>Spermatophyta</taxon>
        <taxon>Magnoliopsida</taxon>
        <taxon>eudicotyledons</taxon>
        <taxon>Gunneridae</taxon>
        <taxon>Pentapetalae</taxon>
        <taxon>rosids</taxon>
        <taxon>malvids</taxon>
        <taxon>Brassicales</taxon>
        <taxon>Brassicaceae</taxon>
        <taxon>Camelineae</taxon>
        <taxon>Arabidopsis</taxon>
    </lineage>
</organism>
<dbReference type="EMBL" id="JAEFBK010000008">
    <property type="protein sequence ID" value="KAG7576079.1"/>
    <property type="molecule type" value="Genomic_DNA"/>
</dbReference>
<evidence type="ECO:0000256" key="1">
    <source>
        <dbReference type="SAM" id="Coils"/>
    </source>
</evidence>
<proteinExistence type="predicted"/>